<evidence type="ECO:0000256" key="5">
    <source>
        <dbReference type="SAM" id="MobiDB-lite"/>
    </source>
</evidence>
<dbReference type="RefSeq" id="WP_100765154.1">
    <property type="nucleotide sequence ID" value="NZ_NPEF02000002.1"/>
</dbReference>
<reference evidence="7" key="3">
    <citation type="submission" date="2023-10" db="EMBL/GenBank/DDBJ databases">
        <authorList>
            <person name="Picardeau M."/>
            <person name="Thibeaux R."/>
        </authorList>
    </citation>
    <scope>NUCLEOTIDE SEQUENCE</scope>
    <source>
        <strain evidence="7">ATI7-C-A5</strain>
    </source>
</reference>
<reference evidence="7 9" key="2">
    <citation type="journal article" date="2018" name="Microb. Genom.">
        <title>Deciphering the unexplored Leptospira diversity from soils uncovers genomic evolution to virulence.</title>
        <authorList>
            <person name="Thibeaux R."/>
            <person name="Iraola G."/>
            <person name="Ferres I."/>
            <person name="Bierque E."/>
            <person name="Girault D."/>
            <person name="Soupe-Gilbert M.E."/>
            <person name="Picardeau M."/>
            <person name="Goarant C."/>
        </authorList>
    </citation>
    <scope>NUCLEOTIDE SEQUENCE [LARGE SCALE GENOMIC DNA]</scope>
    <source>
        <strain evidence="7 9">ATI7-C-A5</strain>
    </source>
</reference>
<feature type="compositionally biased region" description="Basic and acidic residues" evidence="5">
    <location>
        <begin position="521"/>
        <end position="535"/>
    </location>
</feature>
<dbReference type="InterPro" id="IPR021136">
    <property type="entry name" value="Flagellar_hook_control-like_C"/>
</dbReference>
<evidence type="ECO:0000259" key="6">
    <source>
        <dbReference type="Pfam" id="PF02120"/>
    </source>
</evidence>
<keyword evidence="8" id="KW-0966">Cell projection</keyword>
<evidence type="ECO:0000313" key="8">
    <source>
        <dbReference type="EMBL" id="PJZ92797.1"/>
    </source>
</evidence>
<evidence type="ECO:0000313" key="9">
    <source>
        <dbReference type="Proteomes" id="UP000232122"/>
    </source>
</evidence>
<feature type="domain" description="Flagellar hook-length control protein-like C-terminal" evidence="6">
    <location>
        <begin position="393"/>
        <end position="464"/>
    </location>
</feature>
<dbReference type="Pfam" id="PF02120">
    <property type="entry name" value="Flg_hook"/>
    <property type="match status" value="1"/>
</dbReference>
<sequence length="535" mass="58824">MNISGDLTISEFKTQTQTNPTPSLSNVGAAIGKNSFLDLMKSLQGSAQKGLDETLNGVLKPSSKTEADSPNNETAEIAESKETETAAVKEEIPSGEENASNETEDAEALEEATNVTALPWFLVAEAKPNETVDPEIEAVIVDELQNQIAAETAIETQEIGTPSENETVETYFVMETESGNPKEAAFIKESSTLFEETNEPSPLSEISKEIKRPNLKKEETSRNEEVVDSSDSKTAIRSLLADEEIKESKLGEKKSSGKETQFKGSDEIKTEISREAVLDSEKWKISRDKKSDSYLALKTAAREDIKTVVLQQFGDSSSGRSSSGQEQFSRSGNGDSYSSLIKGNTLSGTAIRETAAPLRTETGEGKGFSALSRKDVEKNFQSLIRSARVQILGEGKTVASIRMNPKDLGHMSLSISADKDVIRGKLLVESDFVKQQLGAELANLRQELKASGLELESLVIEVREREETFAFNTESDKNGRDSRSFFSAFDAERNPDFKSTFYEDEEFFSEENSSDPNPFSEKTERKNEKLLDLKV</sequence>
<accession>A0A2N0B8B1</accession>
<dbReference type="CDD" id="cd17470">
    <property type="entry name" value="T3SS_Flik_C"/>
    <property type="match status" value="1"/>
</dbReference>
<reference evidence="8" key="1">
    <citation type="submission" date="2017-07" db="EMBL/GenBank/DDBJ databases">
        <title>Leptospira spp. isolated from tropical soils.</title>
        <authorList>
            <person name="Thibeaux R."/>
            <person name="Iraola G."/>
            <person name="Ferres I."/>
            <person name="Bierque E."/>
            <person name="Girault D."/>
            <person name="Soupe-Gilbert M.-E."/>
            <person name="Picardeau M."/>
            <person name="Goarant C."/>
        </authorList>
    </citation>
    <scope>NUCLEOTIDE SEQUENCE [LARGE SCALE GENOMIC DNA]</scope>
    <source>
        <strain evidence="8">ATI7-C-A5</strain>
    </source>
</reference>
<gene>
    <name evidence="7" type="ORF">CH379_002460</name>
    <name evidence="8" type="ORF">CH379_11250</name>
</gene>
<dbReference type="Gene3D" id="3.30.750.140">
    <property type="match status" value="1"/>
</dbReference>
<protein>
    <submittedName>
        <fullName evidence="8">Flagellar hook-length control protein FliK</fullName>
    </submittedName>
</protein>
<dbReference type="OrthoDB" id="324665at2"/>
<feature type="compositionally biased region" description="Low complexity" evidence="5">
    <location>
        <begin position="314"/>
        <end position="332"/>
    </location>
</feature>
<comment type="function">
    <text evidence="1">Controls the length of the flagellar hook.</text>
</comment>
<comment type="caution">
    <text evidence="8">The sequence shown here is derived from an EMBL/GenBank/DDBJ whole genome shotgun (WGS) entry which is preliminary data.</text>
</comment>
<feature type="compositionally biased region" description="Basic and acidic residues" evidence="5">
    <location>
        <begin position="78"/>
        <end position="92"/>
    </location>
</feature>
<feature type="coiled-coil region" evidence="4">
    <location>
        <begin position="434"/>
        <end position="461"/>
    </location>
</feature>
<dbReference type="AlphaFoldDB" id="A0A2N0B8B1"/>
<organism evidence="8">
    <name type="scientific">Leptospira ellisii</name>
    <dbReference type="NCBI Taxonomy" id="2023197"/>
    <lineage>
        <taxon>Bacteria</taxon>
        <taxon>Pseudomonadati</taxon>
        <taxon>Spirochaetota</taxon>
        <taxon>Spirochaetia</taxon>
        <taxon>Leptospirales</taxon>
        <taxon>Leptospiraceae</taxon>
        <taxon>Leptospira</taxon>
    </lineage>
</organism>
<feature type="region of interest" description="Disordered" evidence="5">
    <location>
        <begin position="54"/>
        <end position="109"/>
    </location>
</feature>
<evidence type="ECO:0000313" key="7">
    <source>
        <dbReference type="EMBL" id="MDV6234487.1"/>
    </source>
</evidence>
<dbReference type="EMBL" id="NPEF01000104">
    <property type="protein sequence ID" value="PJZ92797.1"/>
    <property type="molecule type" value="Genomic_DNA"/>
</dbReference>
<feature type="compositionally biased region" description="Basic and acidic residues" evidence="5">
    <location>
        <begin position="206"/>
        <end position="225"/>
    </location>
</feature>
<dbReference type="GO" id="GO:0044780">
    <property type="term" value="P:bacterial-type flagellum assembly"/>
    <property type="evidence" value="ECO:0007669"/>
    <property type="project" value="InterPro"/>
</dbReference>
<keyword evidence="8" id="KW-0282">Flagellum</keyword>
<keyword evidence="8" id="KW-0969">Cilium</keyword>
<feature type="compositionally biased region" description="Basic and acidic residues" evidence="5">
    <location>
        <begin position="246"/>
        <end position="271"/>
    </location>
</feature>
<dbReference type="EMBL" id="NPEF02000002">
    <property type="protein sequence ID" value="MDV6234487.1"/>
    <property type="molecule type" value="Genomic_DNA"/>
</dbReference>
<feature type="compositionally biased region" description="Polar residues" evidence="5">
    <location>
        <begin position="189"/>
        <end position="201"/>
    </location>
</feature>
<dbReference type="GO" id="GO:0009424">
    <property type="term" value="C:bacterial-type flagellum hook"/>
    <property type="evidence" value="ECO:0007669"/>
    <property type="project" value="InterPro"/>
</dbReference>
<keyword evidence="3" id="KW-1005">Bacterial flagellum biogenesis</keyword>
<evidence type="ECO:0000256" key="4">
    <source>
        <dbReference type="SAM" id="Coils"/>
    </source>
</evidence>
<feature type="region of interest" description="Disordered" evidence="5">
    <location>
        <begin position="314"/>
        <end position="336"/>
    </location>
</feature>
<dbReference type="InterPro" id="IPR001635">
    <property type="entry name" value="Flag_hook_Flik"/>
</dbReference>
<evidence type="ECO:0000256" key="3">
    <source>
        <dbReference type="ARBA" id="ARBA00022795"/>
    </source>
</evidence>
<comment type="similarity">
    <text evidence="2">Belongs to the FliK family.</text>
</comment>
<feature type="compositionally biased region" description="Polar residues" evidence="5">
    <location>
        <begin position="62"/>
        <end position="74"/>
    </location>
</feature>
<keyword evidence="4" id="KW-0175">Coiled coil</keyword>
<feature type="region of interest" description="Disordered" evidence="5">
    <location>
        <begin position="1"/>
        <end position="26"/>
    </location>
</feature>
<keyword evidence="9" id="KW-1185">Reference proteome</keyword>
<dbReference type="Proteomes" id="UP000232122">
    <property type="component" value="Unassembled WGS sequence"/>
</dbReference>
<evidence type="ECO:0000256" key="2">
    <source>
        <dbReference type="ARBA" id="ARBA00009149"/>
    </source>
</evidence>
<dbReference type="InterPro" id="IPR038610">
    <property type="entry name" value="FliK-like_C_sf"/>
</dbReference>
<feature type="region of interest" description="Disordered" evidence="5">
    <location>
        <begin position="189"/>
        <end position="271"/>
    </location>
</feature>
<feature type="region of interest" description="Disordered" evidence="5">
    <location>
        <begin position="507"/>
        <end position="535"/>
    </location>
</feature>
<proteinExistence type="inferred from homology"/>
<evidence type="ECO:0000256" key="1">
    <source>
        <dbReference type="ARBA" id="ARBA00003944"/>
    </source>
</evidence>
<dbReference type="PRINTS" id="PR01007">
    <property type="entry name" value="FLGHOOKFLIK"/>
</dbReference>
<name>A0A2N0B8B1_9LEPT</name>